<dbReference type="Proteomes" id="UP001149163">
    <property type="component" value="Unassembled WGS sequence"/>
</dbReference>
<comment type="caution">
    <text evidence="1">The sequence shown here is derived from an EMBL/GenBank/DDBJ whole genome shotgun (WGS) entry which is preliminary data.</text>
</comment>
<proteinExistence type="predicted"/>
<name>A0A9W9LFT0_9EURO</name>
<reference evidence="1" key="1">
    <citation type="submission" date="2022-11" db="EMBL/GenBank/DDBJ databases">
        <authorList>
            <person name="Petersen C."/>
        </authorList>
    </citation>
    <scope>NUCLEOTIDE SEQUENCE</scope>
    <source>
        <strain evidence="1">IBT 26290</strain>
    </source>
</reference>
<organism evidence="1 2">
    <name type="scientific">Penicillium canariense</name>
    <dbReference type="NCBI Taxonomy" id="189055"/>
    <lineage>
        <taxon>Eukaryota</taxon>
        <taxon>Fungi</taxon>
        <taxon>Dikarya</taxon>
        <taxon>Ascomycota</taxon>
        <taxon>Pezizomycotina</taxon>
        <taxon>Eurotiomycetes</taxon>
        <taxon>Eurotiomycetidae</taxon>
        <taxon>Eurotiales</taxon>
        <taxon>Aspergillaceae</taxon>
        <taxon>Penicillium</taxon>
    </lineage>
</organism>
<evidence type="ECO:0000313" key="1">
    <source>
        <dbReference type="EMBL" id="KAJ5152918.1"/>
    </source>
</evidence>
<protein>
    <submittedName>
        <fullName evidence="1">Uncharacterized protein</fullName>
    </submittedName>
</protein>
<keyword evidence="2" id="KW-1185">Reference proteome</keyword>
<dbReference type="EMBL" id="JAPQKN010000007">
    <property type="protein sequence ID" value="KAJ5152918.1"/>
    <property type="molecule type" value="Genomic_DNA"/>
</dbReference>
<reference evidence="1" key="2">
    <citation type="journal article" date="2023" name="IMA Fungus">
        <title>Comparative genomic study of the Penicillium genus elucidates a diverse pangenome and 15 lateral gene transfer events.</title>
        <authorList>
            <person name="Petersen C."/>
            <person name="Sorensen T."/>
            <person name="Nielsen M.R."/>
            <person name="Sondergaard T.E."/>
            <person name="Sorensen J.L."/>
            <person name="Fitzpatrick D.A."/>
            <person name="Frisvad J.C."/>
            <person name="Nielsen K.L."/>
        </authorList>
    </citation>
    <scope>NUCLEOTIDE SEQUENCE</scope>
    <source>
        <strain evidence="1">IBT 26290</strain>
    </source>
</reference>
<evidence type="ECO:0000313" key="2">
    <source>
        <dbReference type="Proteomes" id="UP001149163"/>
    </source>
</evidence>
<sequence length="112" mass="12657">MYSVTCILCVRTVLVSKTSLTEIANQGFFELTPESKFGISYCSKCMKKFLDEDDCFSMYTCAGNAISLSMIGSWRPYMILSNNLGSNGFLKIDEDEERDIYVIRSNIEYGHG</sequence>
<gene>
    <name evidence="1" type="ORF">N7482_009396</name>
</gene>
<dbReference type="RefSeq" id="XP_056539226.1">
    <property type="nucleotide sequence ID" value="XM_056691520.1"/>
</dbReference>
<accession>A0A9W9LFT0</accession>
<dbReference type="GeneID" id="81430696"/>
<dbReference type="AlphaFoldDB" id="A0A9W9LFT0"/>